<organism evidence="1 2">
    <name type="scientific">Exidia glandulosa HHB12029</name>
    <dbReference type="NCBI Taxonomy" id="1314781"/>
    <lineage>
        <taxon>Eukaryota</taxon>
        <taxon>Fungi</taxon>
        <taxon>Dikarya</taxon>
        <taxon>Basidiomycota</taxon>
        <taxon>Agaricomycotina</taxon>
        <taxon>Agaricomycetes</taxon>
        <taxon>Auriculariales</taxon>
        <taxon>Exidiaceae</taxon>
        <taxon>Exidia</taxon>
    </lineage>
</organism>
<dbReference type="Proteomes" id="UP000077266">
    <property type="component" value="Unassembled WGS sequence"/>
</dbReference>
<sequence>MCGTVPRYQNVPSALRVVYCCHPVIPAPVYYPNSFLEVQIPAVGMRCIPCAAPDVRHPTYALYTCRTMRTASRSLGHVVYIEIVSSLSPSRPVHPRAKASSLGHRAHVTALSTCARTTTCICWNRTLRISPSTCRPLVSAPELHLDGQPSEPELFGRHTYGAACAPSAKRTMRCGLCCPSIRYTCE</sequence>
<evidence type="ECO:0000313" key="1">
    <source>
        <dbReference type="EMBL" id="KZV95499.1"/>
    </source>
</evidence>
<keyword evidence="2" id="KW-1185">Reference proteome</keyword>
<dbReference type="AlphaFoldDB" id="A0A166AVB6"/>
<proteinExistence type="predicted"/>
<gene>
    <name evidence="1" type="ORF">EXIGLDRAFT_472966</name>
</gene>
<dbReference type="EMBL" id="KV425956">
    <property type="protein sequence ID" value="KZV95499.1"/>
    <property type="molecule type" value="Genomic_DNA"/>
</dbReference>
<reference evidence="1 2" key="1">
    <citation type="journal article" date="2016" name="Mol. Biol. Evol.">
        <title>Comparative Genomics of Early-Diverging Mushroom-Forming Fungi Provides Insights into the Origins of Lignocellulose Decay Capabilities.</title>
        <authorList>
            <person name="Nagy L.G."/>
            <person name="Riley R."/>
            <person name="Tritt A."/>
            <person name="Adam C."/>
            <person name="Daum C."/>
            <person name="Floudas D."/>
            <person name="Sun H."/>
            <person name="Yadav J.S."/>
            <person name="Pangilinan J."/>
            <person name="Larsson K.H."/>
            <person name="Matsuura K."/>
            <person name="Barry K."/>
            <person name="Labutti K."/>
            <person name="Kuo R."/>
            <person name="Ohm R.A."/>
            <person name="Bhattacharya S.S."/>
            <person name="Shirouzu T."/>
            <person name="Yoshinaga Y."/>
            <person name="Martin F.M."/>
            <person name="Grigoriev I.V."/>
            <person name="Hibbett D.S."/>
        </authorList>
    </citation>
    <scope>NUCLEOTIDE SEQUENCE [LARGE SCALE GENOMIC DNA]</scope>
    <source>
        <strain evidence="1 2">HHB12029</strain>
    </source>
</reference>
<name>A0A166AVB6_EXIGL</name>
<dbReference type="InParanoid" id="A0A166AVB6"/>
<accession>A0A166AVB6</accession>
<protein>
    <submittedName>
        <fullName evidence="1">Uncharacterized protein</fullName>
    </submittedName>
</protein>
<evidence type="ECO:0000313" key="2">
    <source>
        <dbReference type="Proteomes" id="UP000077266"/>
    </source>
</evidence>